<organism evidence="2 3">
    <name type="scientific">Donghicola eburneus</name>
    <dbReference type="NCBI Taxonomy" id="393278"/>
    <lineage>
        <taxon>Bacteria</taxon>
        <taxon>Pseudomonadati</taxon>
        <taxon>Pseudomonadota</taxon>
        <taxon>Alphaproteobacteria</taxon>
        <taxon>Rhodobacterales</taxon>
        <taxon>Roseobacteraceae</taxon>
        <taxon>Donghicola</taxon>
    </lineage>
</organism>
<dbReference type="GO" id="GO:0016747">
    <property type="term" value="F:acyltransferase activity, transferring groups other than amino-acyl groups"/>
    <property type="evidence" value="ECO:0007669"/>
    <property type="project" value="InterPro"/>
</dbReference>
<name>A0A1M4N4B0_9RHOB</name>
<evidence type="ECO:0000313" key="2">
    <source>
        <dbReference type="EMBL" id="SCM67916.1"/>
    </source>
</evidence>
<accession>A0A1M4N4B0</accession>
<keyword evidence="3" id="KW-1185">Reference proteome</keyword>
<protein>
    <submittedName>
        <fullName evidence="2">Putative acetyltransferase</fullName>
    </submittedName>
</protein>
<dbReference type="InterPro" id="IPR000182">
    <property type="entry name" value="GNAT_dom"/>
</dbReference>
<dbReference type="InterPro" id="IPR016181">
    <property type="entry name" value="Acyl_CoA_acyltransferase"/>
</dbReference>
<dbReference type="Pfam" id="PF00583">
    <property type="entry name" value="Acetyltransf_1"/>
    <property type="match status" value="1"/>
</dbReference>
<dbReference type="PROSITE" id="PS51186">
    <property type="entry name" value="GNAT"/>
    <property type="match status" value="1"/>
</dbReference>
<reference evidence="3" key="1">
    <citation type="submission" date="2016-09" db="EMBL/GenBank/DDBJ databases">
        <authorList>
            <person name="Wibberg D."/>
        </authorList>
    </citation>
    <scope>NUCLEOTIDE SEQUENCE [LARGE SCALE GENOMIC DNA]</scope>
</reference>
<sequence length="149" mass="15800">MSAQLTLAVSEDYPRLAPLMEALDIEIGVAHDAVAREAAIMPLLEGSPLGAVYIIGPTRAPIGFLVMTLTWSLDYGGIMASVREIYVRPGVRGRGIAPEALTALVAPLRAGGVRALGIEIDPSNSTGQSVYARALFQPRPSVSMMVRKL</sequence>
<evidence type="ECO:0000313" key="3">
    <source>
        <dbReference type="Proteomes" id="UP000184085"/>
    </source>
</evidence>
<evidence type="ECO:0000259" key="1">
    <source>
        <dbReference type="PROSITE" id="PS51186"/>
    </source>
</evidence>
<gene>
    <name evidence="2" type="ORF">KARMA_2123</name>
</gene>
<dbReference type="Proteomes" id="UP000184085">
    <property type="component" value="Unassembled WGS sequence"/>
</dbReference>
<dbReference type="SUPFAM" id="SSF55729">
    <property type="entry name" value="Acyl-CoA N-acyltransferases (Nat)"/>
    <property type="match status" value="1"/>
</dbReference>
<dbReference type="CDD" id="cd04301">
    <property type="entry name" value="NAT_SF"/>
    <property type="match status" value="1"/>
</dbReference>
<dbReference type="EMBL" id="FMJB01000050">
    <property type="protein sequence ID" value="SCM67916.1"/>
    <property type="molecule type" value="Genomic_DNA"/>
</dbReference>
<feature type="domain" description="N-acetyltransferase" evidence="1">
    <location>
        <begin position="3"/>
        <end position="149"/>
    </location>
</feature>
<dbReference type="AlphaFoldDB" id="A0A1M4N4B0"/>
<dbReference type="Gene3D" id="3.40.630.30">
    <property type="match status" value="1"/>
</dbReference>
<dbReference type="RefSeq" id="WP_072706553.1">
    <property type="nucleotide sequence ID" value="NZ_FMJB01000050.1"/>
</dbReference>
<proteinExistence type="predicted"/>
<keyword evidence="2" id="KW-0808">Transferase</keyword>